<comment type="subcellular location">
    <subcellularLocation>
        <location evidence="7">Cell membrane</location>
        <topology evidence="7">Multi-pass membrane protein</topology>
    </subcellularLocation>
    <subcellularLocation>
        <location evidence="1">Membrane</location>
        <topology evidence="1">Multi-pass membrane protein</topology>
    </subcellularLocation>
</comment>
<dbReference type="InterPro" id="IPR003524">
    <property type="entry name" value="PNAcMuramoyl-5peptid_Trfase"/>
</dbReference>
<keyword evidence="7" id="KW-0573">Peptidoglycan synthesis</keyword>
<dbReference type="PROSITE" id="PS01347">
    <property type="entry name" value="MRAY_1"/>
    <property type="match status" value="1"/>
</dbReference>
<keyword evidence="4 7" id="KW-0812">Transmembrane</keyword>
<dbReference type="GO" id="GO:0071555">
    <property type="term" value="P:cell wall organization"/>
    <property type="evidence" value="ECO:0007669"/>
    <property type="project" value="UniProtKB-KW"/>
</dbReference>
<dbReference type="GO" id="GO:0005886">
    <property type="term" value="C:plasma membrane"/>
    <property type="evidence" value="ECO:0007669"/>
    <property type="project" value="UniProtKB-SubCell"/>
</dbReference>
<keyword evidence="7" id="KW-0133">Cell shape</keyword>
<feature type="transmembrane region" description="Helical" evidence="7">
    <location>
        <begin position="241"/>
        <end position="258"/>
    </location>
</feature>
<dbReference type="Pfam" id="PF10555">
    <property type="entry name" value="MraY_sig1"/>
    <property type="match status" value="1"/>
</dbReference>
<evidence type="ECO:0000256" key="5">
    <source>
        <dbReference type="ARBA" id="ARBA00022989"/>
    </source>
</evidence>
<protein>
    <recommendedName>
        <fullName evidence="7">Phospho-N-acetylmuramoyl-pentapeptide-transferase</fullName>
        <ecNumber evidence="7">2.7.8.13</ecNumber>
    </recommendedName>
    <alternativeName>
        <fullName evidence="7">UDP-MurNAc-pentapeptide phosphotransferase</fullName>
    </alternativeName>
</protein>
<comment type="pathway">
    <text evidence="7">Cell wall biogenesis; peptidoglycan biosynthesis.</text>
</comment>
<dbReference type="Pfam" id="PF00953">
    <property type="entry name" value="Glycos_transf_4"/>
    <property type="match status" value="1"/>
</dbReference>
<comment type="function">
    <text evidence="7">Catalyzes the initial step of the lipid cycle reactions in the biosynthesis of the cell wall peptidoglycan: transfers peptidoglycan precursor phospho-MurNAc-pentapeptide from UDP-MurNAc-pentapeptide onto the lipid carrier undecaprenyl phosphate, yielding undecaprenyl-pyrophosphoryl-MurNAc-pentapeptide, known as lipid I.</text>
</comment>
<feature type="transmembrane region" description="Helical" evidence="7">
    <location>
        <begin position="156"/>
        <end position="172"/>
    </location>
</feature>
<keyword evidence="7" id="KW-0460">Magnesium</keyword>
<dbReference type="PANTHER" id="PTHR22926:SF5">
    <property type="entry name" value="PHOSPHO-N-ACETYLMURAMOYL-PENTAPEPTIDE-TRANSFERASE HOMOLOG"/>
    <property type="match status" value="1"/>
</dbReference>
<comment type="cofactor">
    <cofactor evidence="7">
        <name>Mg(2+)</name>
        <dbReference type="ChEBI" id="CHEBI:18420"/>
    </cofactor>
</comment>
<keyword evidence="7" id="KW-0132">Cell division</keyword>
<evidence type="ECO:0000256" key="6">
    <source>
        <dbReference type="ARBA" id="ARBA00023136"/>
    </source>
</evidence>
<gene>
    <name evidence="7" type="primary">mraY</name>
    <name evidence="8" type="ORF">ENR63_03580</name>
</gene>
<dbReference type="InterPro" id="IPR018480">
    <property type="entry name" value="PNAcMuramoyl-5peptid_Trfase_CS"/>
</dbReference>
<comment type="catalytic activity">
    <reaction evidence="7">
        <text>UDP-N-acetyl-alpha-D-muramoyl-L-alanyl-gamma-D-glutamyl-meso-2,6-diaminopimeloyl-D-alanyl-D-alanine + di-trans,octa-cis-undecaprenyl phosphate = di-trans,octa-cis-undecaprenyl diphospho-N-acetyl-alpha-D-muramoyl-L-alanyl-D-glutamyl-meso-2,6-diaminopimeloyl-D-alanyl-D-alanine + UMP</text>
        <dbReference type="Rhea" id="RHEA:28386"/>
        <dbReference type="ChEBI" id="CHEBI:57865"/>
        <dbReference type="ChEBI" id="CHEBI:60392"/>
        <dbReference type="ChEBI" id="CHEBI:61386"/>
        <dbReference type="ChEBI" id="CHEBI:61387"/>
        <dbReference type="EC" id="2.7.8.13"/>
    </reaction>
</comment>
<feature type="transmembrane region" description="Helical" evidence="7">
    <location>
        <begin position="6"/>
        <end position="27"/>
    </location>
</feature>
<feature type="transmembrane region" description="Helical" evidence="7">
    <location>
        <begin position="217"/>
        <end position="235"/>
    </location>
</feature>
<keyword evidence="7" id="KW-1003">Cell membrane</keyword>
<evidence type="ECO:0000313" key="8">
    <source>
        <dbReference type="EMBL" id="HGW29975.1"/>
    </source>
</evidence>
<feature type="transmembrane region" description="Helical" evidence="7">
    <location>
        <begin position="74"/>
        <end position="91"/>
    </location>
</feature>
<keyword evidence="7" id="KW-0131">Cell cycle</keyword>
<dbReference type="GO" id="GO:0009252">
    <property type="term" value="P:peptidoglycan biosynthetic process"/>
    <property type="evidence" value="ECO:0007669"/>
    <property type="project" value="UniProtKB-UniRule"/>
</dbReference>
<keyword evidence="7" id="KW-0961">Cell wall biogenesis/degradation</keyword>
<evidence type="ECO:0000256" key="3">
    <source>
        <dbReference type="ARBA" id="ARBA00022679"/>
    </source>
</evidence>
<feature type="transmembrane region" description="Helical" evidence="7">
    <location>
        <begin position="265"/>
        <end position="284"/>
    </location>
</feature>
<evidence type="ECO:0000256" key="7">
    <source>
        <dbReference type="HAMAP-Rule" id="MF_00038"/>
    </source>
</evidence>
<feature type="transmembrane region" description="Helical" evidence="7">
    <location>
        <begin position="192"/>
        <end position="210"/>
    </location>
</feature>
<evidence type="ECO:0000256" key="1">
    <source>
        <dbReference type="ARBA" id="ARBA00004141"/>
    </source>
</evidence>
<feature type="transmembrane region" description="Helical" evidence="7">
    <location>
        <begin position="290"/>
        <end position="308"/>
    </location>
</feature>
<dbReference type="GO" id="GO:0008360">
    <property type="term" value="P:regulation of cell shape"/>
    <property type="evidence" value="ECO:0007669"/>
    <property type="project" value="UniProtKB-KW"/>
</dbReference>
<keyword evidence="6 7" id="KW-0472">Membrane</keyword>
<comment type="caution">
    <text evidence="8">The sequence shown here is derived from an EMBL/GenBank/DDBJ whole genome shotgun (WGS) entry which is preliminary data.</text>
</comment>
<dbReference type="AlphaFoldDB" id="A0A7C4XHW0"/>
<evidence type="ECO:0000256" key="2">
    <source>
        <dbReference type="ARBA" id="ARBA00005583"/>
    </source>
</evidence>
<dbReference type="GO" id="GO:0046872">
    <property type="term" value="F:metal ion binding"/>
    <property type="evidence" value="ECO:0007669"/>
    <property type="project" value="UniProtKB-KW"/>
</dbReference>
<keyword evidence="3 7" id="KW-0808">Transferase</keyword>
<dbReference type="EC" id="2.7.8.13" evidence="7"/>
<dbReference type="InterPro" id="IPR000715">
    <property type="entry name" value="Glycosyl_transferase_4"/>
</dbReference>
<reference evidence="8" key="1">
    <citation type="journal article" date="2020" name="mSystems">
        <title>Genome- and Community-Level Interaction Insights into Carbon Utilization and Element Cycling Functions of Hydrothermarchaeota in Hydrothermal Sediment.</title>
        <authorList>
            <person name="Zhou Z."/>
            <person name="Liu Y."/>
            <person name="Xu W."/>
            <person name="Pan J."/>
            <person name="Luo Z.H."/>
            <person name="Li M."/>
        </authorList>
    </citation>
    <scope>NUCLEOTIDE SEQUENCE [LARGE SCALE GENOMIC DNA]</scope>
    <source>
        <strain evidence="8">SpSt-417</strain>
    </source>
</reference>
<dbReference type="CDD" id="cd06852">
    <property type="entry name" value="GT_MraY"/>
    <property type="match status" value="1"/>
</dbReference>
<keyword evidence="5 7" id="KW-1133">Transmembrane helix</keyword>
<accession>A0A7C4XHW0</accession>
<dbReference type="GO" id="GO:0008963">
    <property type="term" value="F:phospho-N-acetylmuramoyl-pentapeptide-transferase activity"/>
    <property type="evidence" value="ECO:0007669"/>
    <property type="project" value="UniProtKB-UniRule"/>
</dbReference>
<sequence length="361" mass="41248">MHMHLFYLLLAAFVSSVLYPFWINFVYKYHMGERIRPDGPATHANKKNTPTMGGLVFIFVVSLITFVFNQSRDQTLFPIFVAGMAGLFGLVEDLSKIYKFNGLKFYREFPLLRRLLPLNRFLKYFALLRRPWDTFVEFWRIVGSSSDHGLQTYQKFFMQGVIGGFVAYWTYFKLGWDYIWFPLLGNIQIGAFYPIVIFFLFVAVMNFVAFTDGIDGLAAGLGLIAFLPIWAIASFLEYNSLAGFAATFVGALIPFLYFNVNPARIFMGNVGSHVLGATLLLLGIVMHREVAVLVILAVFLIDGISSPIQQIVYKITKKRLFLMAPLHHHFELLGWPETKVTLRFWLFSSLFAFTGILIALL</sequence>
<feature type="transmembrane region" description="Helical" evidence="7">
    <location>
        <begin position="342"/>
        <end position="360"/>
    </location>
</feature>
<keyword evidence="7" id="KW-0479">Metal-binding</keyword>
<dbReference type="GO" id="GO:0051301">
    <property type="term" value="P:cell division"/>
    <property type="evidence" value="ECO:0007669"/>
    <property type="project" value="UniProtKB-KW"/>
</dbReference>
<dbReference type="EMBL" id="DSRT01000193">
    <property type="protein sequence ID" value="HGW29975.1"/>
    <property type="molecule type" value="Genomic_DNA"/>
</dbReference>
<dbReference type="PANTHER" id="PTHR22926">
    <property type="entry name" value="PHOSPHO-N-ACETYLMURAMOYL-PENTAPEPTIDE-TRANSFERASE"/>
    <property type="match status" value="1"/>
</dbReference>
<dbReference type="UniPathway" id="UPA00219"/>
<feature type="transmembrane region" description="Helical" evidence="7">
    <location>
        <begin position="48"/>
        <end position="68"/>
    </location>
</feature>
<comment type="similarity">
    <text evidence="2 7">Belongs to the glycosyltransferase 4 family. MraY subfamily.</text>
</comment>
<name>A0A7C4XHW0_UNCKA</name>
<proteinExistence type="inferred from homology"/>
<evidence type="ECO:0000256" key="4">
    <source>
        <dbReference type="ARBA" id="ARBA00022692"/>
    </source>
</evidence>
<dbReference type="HAMAP" id="MF_00038">
    <property type="entry name" value="MraY"/>
    <property type="match status" value="1"/>
</dbReference>
<organism evidence="8">
    <name type="scientific">candidate division WWE3 bacterium</name>
    <dbReference type="NCBI Taxonomy" id="2053526"/>
    <lineage>
        <taxon>Bacteria</taxon>
        <taxon>Katanobacteria</taxon>
    </lineage>
</organism>